<accession>A0A4V4NFX7</accession>
<dbReference type="EMBL" id="SELW01000230">
    <property type="protein sequence ID" value="TID29850.1"/>
    <property type="molecule type" value="Genomic_DNA"/>
</dbReference>
<evidence type="ECO:0000313" key="1">
    <source>
        <dbReference type="EMBL" id="TID29850.1"/>
    </source>
</evidence>
<evidence type="ECO:0000313" key="2">
    <source>
        <dbReference type="Proteomes" id="UP000307173"/>
    </source>
</evidence>
<dbReference type="Proteomes" id="UP000307173">
    <property type="component" value="Unassembled WGS sequence"/>
</dbReference>
<protein>
    <submittedName>
        <fullName evidence="1">Uncharacterized protein</fullName>
    </submittedName>
</protein>
<organism evidence="1 2">
    <name type="scientific">Pichia inconspicua</name>
    <dbReference type="NCBI Taxonomy" id="52247"/>
    <lineage>
        <taxon>Eukaryota</taxon>
        <taxon>Fungi</taxon>
        <taxon>Dikarya</taxon>
        <taxon>Ascomycota</taxon>
        <taxon>Saccharomycotina</taxon>
        <taxon>Pichiomycetes</taxon>
        <taxon>Pichiales</taxon>
        <taxon>Pichiaceae</taxon>
        <taxon>Pichia</taxon>
    </lineage>
</organism>
<gene>
    <name evidence="1" type="ORF">CANINC_001568</name>
</gene>
<keyword evidence="2" id="KW-1185">Reference proteome</keyword>
<feature type="non-terminal residue" evidence="1">
    <location>
        <position position="89"/>
    </location>
</feature>
<comment type="caution">
    <text evidence="1">The sequence shown here is derived from an EMBL/GenBank/DDBJ whole genome shotgun (WGS) entry which is preliminary data.</text>
</comment>
<reference evidence="1 2" key="1">
    <citation type="journal article" date="2019" name="Front. Genet.">
        <title>Whole-Genome Sequencing of the Opportunistic Yeast Pathogen Candida inconspicua Uncovers Its Hybrid Origin.</title>
        <authorList>
            <person name="Mixao V."/>
            <person name="Hansen A.P."/>
            <person name="Saus E."/>
            <person name="Boekhout T."/>
            <person name="Lass-Florl C."/>
            <person name="Gabaldon T."/>
        </authorList>
    </citation>
    <scope>NUCLEOTIDE SEQUENCE [LARGE SCALE GENOMIC DNA]</scope>
    <source>
        <strain evidence="1 2">CBS 180</strain>
    </source>
</reference>
<sequence>MVKDEIPLPEGLTNEMVDYMMLRMKEMIIDIRKEFAAKKMQQTVEKVEIEQKDNGTSYQTKTDTTTMANQEAGGLFLNDAVQLIAELNE</sequence>
<dbReference type="AlphaFoldDB" id="A0A4V4NFX7"/>
<name>A0A4V4NFX7_9ASCO</name>
<proteinExistence type="predicted"/>